<comment type="caution">
    <text evidence="1">The sequence shown here is derived from an EMBL/GenBank/DDBJ whole genome shotgun (WGS) entry which is preliminary data.</text>
</comment>
<evidence type="ECO:0000313" key="2">
    <source>
        <dbReference type="Proteomes" id="UP000789901"/>
    </source>
</evidence>
<dbReference type="Proteomes" id="UP000789901">
    <property type="component" value="Unassembled WGS sequence"/>
</dbReference>
<organism evidence="1 2">
    <name type="scientific">Gigaspora margarita</name>
    <dbReference type="NCBI Taxonomy" id="4874"/>
    <lineage>
        <taxon>Eukaryota</taxon>
        <taxon>Fungi</taxon>
        <taxon>Fungi incertae sedis</taxon>
        <taxon>Mucoromycota</taxon>
        <taxon>Glomeromycotina</taxon>
        <taxon>Glomeromycetes</taxon>
        <taxon>Diversisporales</taxon>
        <taxon>Gigasporaceae</taxon>
        <taxon>Gigaspora</taxon>
    </lineage>
</organism>
<evidence type="ECO:0000313" key="1">
    <source>
        <dbReference type="EMBL" id="CAG8834388.1"/>
    </source>
</evidence>
<name>A0ABN7WLF3_GIGMA</name>
<feature type="non-terminal residue" evidence="1">
    <location>
        <position position="118"/>
    </location>
</feature>
<sequence>MGNMAISNRKAMWNADTFDLFLTKSIYKLNKTTSKMFQINEHPFNPQNNEEKLYSLFKEHVITKTKIHKIKQYYATEFDLSITCIKEYGKLQTKFGAIIGSQFSNHKGDISQNDYSIV</sequence>
<gene>
    <name evidence="1" type="ORF">GMARGA_LOCUS32027</name>
</gene>
<reference evidence="1 2" key="1">
    <citation type="submission" date="2021-06" db="EMBL/GenBank/DDBJ databases">
        <authorList>
            <person name="Kallberg Y."/>
            <person name="Tangrot J."/>
            <person name="Rosling A."/>
        </authorList>
    </citation>
    <scope>NUCLEOTIDE SEQUENCE [LARGE SCALE GENOMIC DNA]</scope>
    <source>
        <strain evidence="1 2">120-4 pot B 10/14</strain>
    </source>
</reference>
<accession>A0ABN7WLF3</accession>
<protein>
    <submittedName>
        <fullName evidence="1">32738_t:CDS:1</fullName>
    </submittedName>
</protein>
<keyword evidence="2" id="KW-1185">Reference proteome</keyword>
<dbReference type="EMBL" id="CAJVQB010049234">
    <property type="protein sequence ID" value="CAG8834388.1"/>
    <property type="molecule type" value="Genomic_DNA"/>
</dbReference>
<proteinExistence type="predicted"/>